<dbReference type="Proteomes" id="UP000070587">
    <property type="component" value="Chromosome"/>
</dbReference>
<evidence type="ECO:0000313" key="2">
    <source>
        <dbReference type="EMBL" id="AMM54867.1"/>
    </source>
</evidence>
<protein>
    <recommendedName>
        <fullName evidence="4">DUF304 domain-containing protein</fullName>
    </recommendedName>
</protein>
<reference evidence="3" key="1">
    <citation type="submission" date="2015-02" db="EMBL/GenBank/DDBJ databases">
        <title>Pyrococcus kukulkanii sp. nov., a novel hyperthermophilic archaeon isolated from a deep-sea hydrothermal vent at the Guaymas Basin.</title>
        <authorList>
            <person name="Oger P.M."/>
            <person name="Callac N."/>
            <person name="Jebbar M."/>
            <person name="Godfroy A."/>
        </authorList>
    </citation>
    <scope>NUCLEOTIDE SEQUENCE [LARGE SCALE GENOMIC DNA]</scope>
    <source>
        <strain evidence="3">NCB100</strain>
    </source>
</reference>
<dbReference type="AlphaFoldDB" id="A0A127BC80"/>
<feature type="transmembrane region" description="Helical" evidence="1">
    <location>
        <begin position="12"/>
        <end position="30"/>
    </location>
</feature>
<proteinExistence type="predicted"/>
<keyword evidence="1" id="KW-0812">Transmembrane</keyword>
<reference evidence="2 3" key="2">
    <citation type="journal article" date="2016" name="Int. J. Syst. Evol. Microbiol.">
        <title>Pyrococcus kukulkanii sp. nov., a hyperthermophilic, piezophilic archaeon isolated from a deep-sea hydrothermal vent.</title>
        <authorList>
            <person name="Callac N."/>
            <person name="Oger P."/>
            <person name="Lesongeur F."/>
            <person name="Rattray J.E."/>
            <person name="Vannier P."/>
            <person name="Michoud G."/>
            <person name="Beauverger M."/>
            <person name="Gayet N."/>
            <person name="Rouxel O."/>
            <person name="Jebbar M."/>
            <person name="Godfroy A."/>
        </authorList>
    </citation>
    <scope>NUCLEOTIDE SEQUENCE [LARGE SCALE GENOMIC DNA]</scope>
    <source>
        <strain evidence="2 3">NCB100</strain>
    </source>
</reference>
<dbReference type="OrthoDB" id="86211at2157"/>
<dbReference type="EMBL" id="CP010835">
    <property type="protein sequence ID" value="AMM54867.1"/>
    <property type="molecule type" value="Genomic_DNA"/>
</dbReference>
<dbReference type="STRING" id="1609559.TQ32_10510"/>
<feature type="transmembrane region" description="Helical" evidence="1">
    <location>
        <begin position="36"/>
        <end position="59"/>
    </location>
</feature>
<keyword evidence="1" id="KW-1133">Transmembrane helix</keyword>
<gene>
    <name evidence="2" type="ORF">TQ32_10510</name>
</gene>
<evidence type="ECO:0000256" key="1">
    <source>
        <dbReference type="SAM" id="Phobius"/>
    </source>
</evidence>
<dbReference type="RefSeq" id="WP_068324427.1">
    <property type="nucleotide sequence ID" value="NZ_CP010835.1"/>
</dbReference>
<organism evidence="2 3">
    <name type="scientific">Pyrococcus kukulkanii</name>
    <dbReference type="NCBI Taxonomy" id="1609559"/>
    <lineage>
        <taxon>Archaea</taxon>
        <taxon>Methanobacteriati</taxon>
        <taxon>Methanobacteriota</taxon>
        <taxon>Thermococci</taxon>
        <taxon>Thermococcales</taxon>
        <taxon>Thermococcaceae</taxon>
        <taxon>Pyrococcus</taxon>
    </lineage>
</organism>
<sequence>MLYEETVQSRGYNLFLAILFAPILIVLFAVRNNPPAVGIVGIEAIIVFAIIWDISALNIRITQKEIRIRGRLGLLVRKTIKIEDIESYSVKEGWMSCSGLLHFMLPAKACVLITRKRGISVSFSTNRPEEIAYVFSTLNIPRAP</sequence>
<dbReference type="KEGG" id="pyc:TQ32_10510"/>
<dbReference type="PATRIC" id="fig|1609559.3.peg.2166"/>
<evidence type="ECO:0008006" key="4">
    <source>
        <dbReference type="Google" id="ProtNLM"/>
    </source>
</evidence>
<dbReference type="GeneID" id="28492278"/>
<accession>A0A127BC80</accession>
<keyword evidence="1" id="KW-0472">Membrane</keyword>
<evidence type="ECO:0000313" key="3">
    <source>
        <dbReference type="Proteomes" id="UP000070587"/>
    </source>
</evidence>
<name>A0A127BC80_9EURY</name>